<evidence type="ECO:0000256" key="3">
    <source>
        <dbReference type="ARBA" id="ARBA00004922"/>
    </source>
</evidence>
<dbReference type="UniPathway" id="UPA00378"/>
<keyword evidence="8" id="KW-1133">Transmembrane helix</keyword>
<dbReference type="Proteomes" id="UP000030755">
    <property type="component" value="Unassembled WGS sequence"/>
</dbReference>
<keyword evidence="11" id="KW-0808">Transferase</keyword>
<evidence type="ECO:0000256" key="1">
    <source>
        <dbReference type="ARBA" id="ARBA00002791"/>
    </source>
</evidence>
<comment type="subcellular location">
    <subcellularLocation>
        <location evidence="2 10">Endoplasmic reticulum membrane</location>
        <topology evidence="2 10">Single-pass type I membrane protein</topology>
    </subcellularLocation>
</comment>
<keyword evidence="5" id="KW-0812">Transmembrane</keyword>
<dbReference type="AlphaFoldDB" id="A0A075ATZ7"/>
<keyword evidence="9" id="KW-0472">Membrane</keyword>
<dbReference type="PANTHER" id="PTHR21049:SF0">
    <property type="entry name" value="DOLICHYL-DIPHOSPHOOLIGOSACCHARIDE--PROTEIN GLYCOSYLTRANSFERASE SUBUNIT 1"/>
    <property type="match status" value="1"/>
</dbReference>
<keyword evidence="6 10" id="KW-0732">Signal</keyword>
<keyword evidence="12" id="KW-1185">Reference proteome</keyword>
<evidence type="ECO:0000256" key="4">
    <source>
        <dbReference type="ARBA" id="ARBA00008905"/>
    </source>
</evidence>
<comment type="pathway">
    <text evidence="3 10">Protein modification; protein glycosylation.</text>
</comment>
<dbReference type="GO" id="GO:0018279">
    <property type="term" value="P:protein N-linked glycosylation via asparagine"/>
    <property type="evidence" value="ECO:0007669"/>
    <property type="project" value="TreeGrafter"/>
</dbReference>
<feature type="signal peptide" evidence="10">
    <location>
        <begin position="1"/>
        <end position="17"/>
    </location>
</feature>
<dbReference type="GO" id="GO:0008250">
    <property type="term" value="C:oligosaccharyltransferase complex"/>
    <property type="evidence" value="ECO:0007669"/>
    <property type="project" value="UniProtKB-UniRule"/>
</dbReference>
<evidence type="ECO:0000256" key="9">
    <source>
        <dbReference type="ARBA" id="ARBA00023136"/>
    </source>
</evidence>
<evidence type="ECO:0000256" key="2">
    <source>
        <dbReference type="ARBA" id="ARBA00004115"/>
    </source>
</evidence>
<feature type="chain" id="PRO_5005104573" description="Dolichyl-diphosphooligosaccharide--protein glycosyltransferase subunit 1" evidence="10">
    <location>
        <begin position="18"/>
        <end position="497"/>
    </location>
</feature>
<evidence type="ECO:0000256" key="6">
    <source>
        <dbReference type="ARBA" id="ARBA00022729"/>
    </source>
</evidence>
<keyword evidence="11" id="KW-0328">Glycosyltransferase</keyword>
<dbReference type="GO" id="GO:0016757">
    <property type="term" value="F:glycosyltransferase activity"/>
    <property type="evidence" value="ECO:0007669"/>
    <property type="project" value="UniProtKB-KW"/>
</dbReference>
<name>A0A075ATZ7_ROZAC</name>
<comment type="similarity">
    <text evidence="4 10">Belongs to the OST1 family.</text>
</comment>
<evidence type="ECO:0000313" key="11">
    <source>
        <dbReference type="EMBL" id="EPZ33776.1"/>
    </source>
</evidence>
<organism evidence="11 12">
    <name type="scientific">Rozella allomycis (strain CSF55)</name>
    <dbReference type="NCBI Taxonomy" id="988480"/>
    <lineage>
        <taxon>Eukaryota</taxon>
        <taxon>Fungi</taxon>
        <taxon>Fungi incertae sedis</taxon>
        <taxon>Cryptomycota</taxon>
        <taxon>Cryptomycota incertae sedis</taxon>
        <taxon>Rozella</taxon>
    </lineage>
</organism>
<evidence type="ECO:0000256" key="7">
    <source>
        <dbReference type="ARBA" id="ARBA00022824"/>
    </source>
</evidence>
<sequence>MVTDIFLIFVFAIFSECADIASIKRVISCQTSIVQEAWTVKLRNVSRFHVPIPVDSKVAIFEAKNEQGKELPYIVGECPDRDLKTEVVFSIVGSLVPFPKKIQQHEPQYVRYDFYGYVPSVDVIEKQKTFIKTDVKFYDKLGETIKEKNMIVYGMYKDVEAWDLKPMRIQYKYSGQLFSVTRLHRVVELSHWTNEITVHDTFHVQHKGPELKDGYKNNPMSQARGESEISFLQLKLPKSASEITFKDEVGYVSTITIKKETKSTILNLVPSGYQLPLNEYLIKNVTNKHEFNFPLAFLFENIPVEEFSMEIVFPEGSANIESNYPFELQSNLNHKFSYFDYSGRNVLFLNKFNLIEKNIKNIKTKDQIELERIELCVYELSHSHSKIVADLKALDQSFEYSKKTNDLSEFDQQRKARISKVNDELDYLAAFAKTTGSLLSSHFSDYIGHSKAKINLVNQIYDAVLHPTDKKDRHSKVASLQSDLALVDAKIEKLLKK</sequence>
<dbReference type="OrthoDB" id="310030at2759"/>
<evidence type="ECO:0000256" key="8">
    <source>
        <dbReference type="ARBA" id="ARBA00022989"/>
    </source>
</evidence>
<gene>
    <name evidence="11" type="ORF">O9G_004424</name>
</gene>
<accession>A0A075ATZ7</accession>
<keyword evidence="7 10" id="KW-0256">Endoplasmic reticulum</keyword>
<dbReference type="Pfam" id="PF04597">
    <property type="entry name" value="Ribophorin_I"/>
    <property type="match status" value="1"/>
</dbReference>
<protein>
    <recommendedName>
        <fullName evidence="10">Dolichyl-diphosphooligosaccharide--protein glycosyltransferase subunit 1</fullName>
    </recommendedName>
</protein>
<comment type="subunit">
    <text evidence="10">Component of the oligosaccharyltransferase (OST) complex.</text>
</comment>
<dbReference type="HOGENOM" id="CLU_548776_0_0_1"/>
<evidence type="ECO:0000313" key="12">
    <source>
        <dbReference type="Proteomes" id="UP000030755"/>
    </source>
</evidence>
<dbReference type="EMBL" id="KE561039">
    <property type="protein sequence ID" value="EPZ33776.1"/>
    <property type="molecule type" value="Genomic_DNA"/>
</dbReference>
<evidence type="ECO:0000256" key="5">
    <source>
        <dbReference type="ARBA" id="ARBA00022692"/>
    </source>
</evidence>
<dbReference type="STRING" id="988480.A0A075ATZ7"/>
<dbReference type="PANTHER" id="PTHR21049">
    <property type="entry name" value="RIBOPHORIN I"/>
    <property type="match status" value="1"/>
</dbReference>
<reference evidence="11 12" key="1">
    <citation type="journal article" date="2013" name="Curr. Biol.">
        <title>Shared signatures of parasitism and phylogenomics unite Cryptomycota and microsporidia.</title>
        <authorList>
            <person name="James T.Y."/>
            <person name="Pelin A."/>
            <person name="Bonen L."/>
            <person name="Ahrendt S."/>
            <person name="Sain D."/>
            <person name="Corradi N."/>
            <person name="Stajich J.E."/>
        </authorList>
    </citation>
    <scope>NUCLEOTIDE SEQUENCE [LARGE SCALE GENOMIC DNA]</scope>
    <source>
        <strain evidence="11 12">CSF55</strain>
    </source>
</reference>
<evidence type="ECO:0000256" key="10">
    <source>
        <dbReference type="RuleBase" id="RU361143"/>
    </source>
</evidence>
<dbReference type="InterPro" id="IPR007676">
    <property type="entry name" value="Ribophorin_I"/>
</dbReference>
<comment type="function">
    <text evidence="1 10">Subunit of the oligosaccharyl transferase (OST) complex that catalyzes the initial transfer of a defined glycan (Glc(3)Man(9)GlcNAc(2) in eukaryotes) from the lipid carrier dolichol-pyrophosphate to an asparagine residue within an Asn-X-Ser/Thr consensus motif in nascent polypeptide chains, the first step in protein N-glycosylation. N-glycosylation occurs cotranslationally and the complex associates with the Sec61 complex at the channel-forming translocon complex that mediates protein translocation across the endoplasmic reticulum (ER). All subunits are required for a maximal enzyme activity.</text>
</comment>
<proteinExistence type="inferred from homology"/>